<dbReference type="Proteomes" id="UP000814140">
    <property type="component" value="Unassembled WGS sequence"/>
</dbReference>
<reference evidence="1" key="2">
    <citation type="journal article" date="2022" name="New Phytol.">
        <title>Evolutionary transition to the ectomycorrhizal habit in the genomes of a hyperdiverse lineage of mushroom-forming fungi.</title>
        <authorList>
            <person name="Looney B."/>
            <person name="Miyauchi S."/>
            <person name="Morin E."/>
            <person name="Drula E."/>
            <person name="Courty P.E."/>
            <person name="Kohler A."/>
            <person name="Kuo A."/>
            <person name="LaButti K."/>
            <person name="Pangilinan J."/>
            <person name="Lipzen A."/>
            <person name="Riley R."/>
            <person name="Andreopoulos W."/>
            <person name="He G."/>
            <person name="Johnson J."/>
            <person name="Nolan M."/>
            <person name="Tritt A."/>
            <person name="Barry K.W."/>
            <person name="Grigoriev I.V."/>
            <person name="Nagy L.G."/>
            <person name="Hibbett D."/>
            <person name="Henrissat B."/>
            <person name="Matheny P.B."/>
            <person name="Labbe J."/>
            <person name="Martin F.M."/>
        </authorList>
    </citation>
    <scope>NUCLEOTIDE SEQUENCE</scope>
    <source>
        <strain evidence="1">HHB10654</strain>
    </source>
</reference>
<protein>
    <submittedName>
        <fullName evidence="1">Cytochrome P450</fullName>
    </submittedName>
</protein>
<evidence type="ECO:0000313" key="1">
    <source>
        <dbReference type="EMBL" id="KAI0066989.1"/>
    </source>
</evidence>
<accession>A0ACB8TEX9</accession>
<reference evidence="1" key="1">
    <citation type="submission" date="2021-03" db="EMBL/GenBank/DDBJ databases">
        <authorList>
            <consortium name="DOE Joint Genome Institute"/>
            <person name="Ahrendt S."/>
            <person name="Looney B.P."/>
            <person name="Miyauchi S."/>
            <person name="Morin E."/>
            <person name="Drula E."/>
            <person name="Courty P.E."/>
            <person name="Chicoki N."/>
            <person name="Fauchery L."/>
            <person name="Kohler A."/>
            <person name="Kuo A."/>
            <person name="Labutti K."/>
            <person name="Pangilinan J."/>
            <person name="Lipzen A."/>
            <person name="Riley R."/>
            <person name="Andreopoulos W."/>
            <person name="He G."/>
            <person name="Johnson J."/>
            <person name="Barry K.W."/>
            <person name="Grigoriev I.V."/>
            <person name="Nagy L."/>
            <person name="Hibbett D."/>
            <person name="Henrissat B."/>
            <person name="Matheny P.B."/>
            <person name="Labbe J."/>
            <person name="Martin F."/>
        </authorList>
    </citation>
    <scope>NUCLEOTIDE SEQUENCE</scope>
    <source>
        <strain evidence="1">HHB10654</strain>
    </source>
</reference>
<evidence type="ECO:0000313" key="2">
    <source>
        <dbReference type="Proteomes" id="UP000814140"/>
    </source>
</evidence>
<name>A0ACB8TEX9_9AGAM</name>
<comment type="caution">
    <text evidence="1">The sequence shown here is derived from an EMBL/GenBank/DDBJ whole genome shotgun (WGS) entry which is preliminary data.</text>
</comment>
<keyword evidence="2" id="KW-1185">Reference proteome</keyword>
<dbReference type="EMBL" id="MU277191">
    <property type="protein sequence ID" value="KAI0066989.1"/>
    <property type="molecule type" value="Genomic_DNA"/>
</dbReference>
<proteinExistence type="predicted"/>
<gene>
    <name evidence="1" type="ORF">BV25DRAFT_1988062</name>
</gene>
<organism evidence="1 2">
    <name type="scientific">Artomyces pyxidatus</name>
    <dbReference type="NCBI Taxonomy" id="48021"/>
    <lineage>
        <taxon>Eukaryota</taxon>
        <taxon>Fungi</taxon>
        <taxon>Dikarya</taxon>
        <taxon>Basidiomycota</taxon>
        <taxon>Agaricomycotina</taxon>
        <taxon>Agaricomycetes</taxon>
        <taxon>Russulales</taxon>
        <taxon>Auriscalpiaceae</taxon>
        <taxon>Artomyces</taxon>
    </lineage>
</organism>
<sequence>MSNQQPFSVRSSPTVHNNFVPLSASAPVYGTVIAALIALLTLQYCTIPRRRLPPSPRGLPLIGNAFSIGKAPWLTFTEWKEQHGDVVYFTAFGRPMIVLNTLKAASDLLDHRAAIYSDRPDFIVAGDILCGGLLVPFQRYGLVWRRTRKATVESLNRGVPGPFRPMQLMEAVLLTLDMLARPIAWEDNFQRSASSMIMSATYDTPPIESRDDPRVKDVFDFAERLTRAAIPGRYLVELFNWMKYIPSRFAKWKQEAEEDHATASTMFENLYKNVGADLANGIDRPSISASLLKDTERNSLSVRENAWISAVMYIAGSETTSAALAWWMLAVVTHLEAQIRAQAELDTVVGRARVPTFADLPHLPYVAAMVKEALRWRSVGPLGMPHRSTEDDWYEGMFIPKGTTCIANVWALNHDPALYGADALEFDPGRFLDEKGALLSGPPETREEGHVTYGFGRRVCPGKHLANDSLFVDVAVLLWACTFEPARDEHGNAIPIDIDGWVDQGATVHPVPFSCSITPRFPEAPTLLEMERELLHDH</sequence>